<evidence type="ECO:0000313" key="3">
    <source>
        <dbReference type="Proteomes" id="UP000603602"/>
    </source>
</evidence>
<dbReference type="InterPro" id="IPR021320">
    <property type="entry name" value="DUF2905"/>
</dbReference>
<organism evidence="2 3">
    <name type="scientific">Thauera sedimentorum</name>
    <dbReference type="NCBI Taxonomy" id="2767595"/>
    <lineage>
        <taxon>Bacteria</taxon>
        <taxon>Pseudomonadati</taxon>
        <taxon>Pseudomonadota</taxon>
        <taxon>Betaproteobacteria</taxon>
        <taxon>Rhodocyclales</taxon>
        <taxon>Zoogloeaceae</taxon>
        <taxon>Thauera</taxon>
    </lineage>
</organism>
<sequence>MLKWFVVILLVVLLSGFLRPRALGGFRLGRLPGDLSFRFRGRDYHFPFASTVLLSLLAWLLLRAL</sequence>
<feature type="transmembrane region" description="Helical" evidence="1">
    <location>
        <begin position="44"/>
        <end position="62"/>
    </location>
</feature>
<dbReference type="EMBL" id="JACYTO010000002">
    <property type="protein sequence ID" value="MBD8503618.1"/>
    <property type="molecule type" value="Genomic_DNA"/>
</dbReference>
<dbReference type="Pfam" id="PF11146">
    <property type="entry name" value="DUF2905"/>
    <property type="match status" value="1"/>
</dbReference>
<protein>
    <submittedName>
        <fullName evidence="2">DUF2905 domain-containing protein</fullName>
    </submittedName>
</protein>
<evidence type="ECO:0000256" key="1">
    <source>
        <dbReference type="SAM" id="Phobius"/>
    </source>
</evidence>
<keyword evidence="3" id="KW-1185">Reference proteome</keyword>
<proteinExistence type="predicted"/>
<accession>A0ABR9BC48</accession>
<dbReference type="RefSeq" id="WP_187718441.1">
    <property type="nucleotide sequence ID" value="NZ_JACTAH010000002.1"/>
</dbReference>
<name>A0ABR9BC48_9RHOO</name>
<keyword evidence="1" id="KW-0472">Membrane</keyword>
<evidence type="ECO:0000313" key="2">
    <source>
        <dbReference type="EMBL" id="MBD8503618.1"/>
    </source>
</evidence>
<gene>
    <name evidence="2" type="ORF">IFO67_12050</name>
</gene>
<dbReference type="Proteomes" id="UP000603602">
    <property type="component" value="Unassembled WGS sequence"/>
</dbReference>
<keyword evidence="1" id="KW-0812">Transmembrane</keyword>
<keyword evidence="1" id="KW-1133">Transmembrane helix</keyword>
<reference evidence="3" key="1">
    <citation type="submission" date="2023-07" db="EMBL/GenBank/DDBJ databases">
        <title>Thauera sp. CAU 1555 isolated from sand of Yaerae Beach.</title>
        <authorList>
            <person name="Kim W."/>
        </authorList>
    </citation>
    <scope>NUCLEOTIDE SEQUENCE [LARGE SCALE GENOMIC DNA]</scope>
    <source>
        <strain evidence="3">CAU 1555</strain>
    </source>
</reference>
<comment type="caution">
    <text evidence="2">The sequence shown here is derived from an EMBL/GenBank/DDBJ whole genome shotgun (WGS) entry which is preliminary data.</text>
</comment>